<dbReference type="InterPro" id="IPR019038">
    <property type="entry name" value="POLD3"/>
</dbReference>
<evidence type="ECO:0000256" key="3">
    <source>
        <dbReference type="ARBA" id="ARBA00022705"/>
    </source>
</evidence>
<evidence type="ECO:0000256" key="4">
    <source>
        <dbReference type="ARBA" id="ARBA00023242"/>
    </source>
</evidence>
<evidence type="ECO:0000256" key="2">
    <source>
        <dbReference type="ARBA" id="ARBA00017589"/>
    </source>
</evidence>
<dbReference type="GO" id="GO:0003887">
    <property type="term" value="F:DNA-directed DNA polymerase activity"/>
    <property type="evidence" value="ECO:0007669"/>
    <property type="project" value="TreeGrafter"/>
</dbReference>
<evidence type="ECO:0000256" key="5">
    <source>
        <dbReference type="SAM" id="MobiDB-lite"/>
    </source>
</evidence>
<dbReference type="AlphaFoldDB" id="A0A0N4VCD5"/>
<proteinExistence type="predicted"/>
<feature type="compositionally biased region" description="Basic residues" evidence="5">
    <location>
        <begin position="404"/>
        <end position="415"/>
    </location>
</feature>
<dbReference type="Pfam" id="PF09507">
    <property type="entry name" value="CDC27"/>
    <property type="match status" value="1"/>
</dbReference>
<dbReference type="GO" id="GO:0006297">
    <property type="term" value="P:nucleotide-excision repair, DNA gap filling"/>
    <property type="evidence" value="ECO:0007669"/>
    <property type="project" value="TreeGrafter"/>
</dbReference>
<evidence type="ECO:0000256" key="1">
    <source>
        <dbReference type="ARBA" id="ARBA00004123"/>
    </source>
</evidence>
<gene>
    <name evidence="6" type="ORF">EVEC_LOCUS7711</name>
</gene>
<evidence type="ECO:0000313" key="6">
    <source>
        <dbReference type="EMBL" id="VDD92960.1"/>
    </source>
</evidence>
<dbReference type="Proteomes" id="UP000274131">
    <property type="component" value="Unassembled WGS sequence"/>
</dbReference>
<dbReference type="OrthoDB" id="514823at2759"/>
<dbReference type="WBParaSite" id="EVEC_0000822701-mRNA-1">
    <property type="protein sequence ID" value="EVEC_0000822701-mRNA-1"/>
    <property type="gene ID" value="EVEC_0000822701"/>
</dbReference>
<dbReference type="PANTHER" id="PTHR17598:SF13">
    <property type="entry name" value="DNA POLYMERASE DELTA SUBUNIT 3"/>
    <property type="match status" value="1"/>
</dbReference>
<keyword evidence="4" id="KW-0539">Nucleus</keyword>
<evidence type="ECO:0000313" key="7">
    <source>
        <dbReference type="Proteomes" id="UP000274131"/>
    </source>
</evidence>
<evidence type="ECO:0000313" key="8">
    <source>
        <dbReference type="WBParaSite" id="EVEC_0000822701-mRNA-1"/>
    </source>
</evidence>
<feature type="region of interest" description="Disordered" evidence="5">
    <location>
        <begin position="389"/>
        <end position="427"/>
    </location>
</feature>
<reference evidence="8" key="1">
    <citation type="submission" date="2017-02" db="UniProtKB">
        <authorList>
            <consortium name="WormBaseParasite"/>
        </authorList>
    </citation>
    <scope>IDENTIFICATION</scope>
</reference>
<dbReference type="EMBL" id="UXUI01009054">
    <property type="protein sequence ID" value="VDD92960.1"/>
    <property type="molecule type" value="Genomic_DNA"/>
</dbReference>
<accession>A0A0N4VCD5</accession>
<dbReference type="GO" id="GO:1904161">
    <property type="term" value="P:DNA synthesis involved in UV-damage excision repair"/>
    <property type="evidence" value="ECO:0007669"/>
    <property type="project" value="TreeGrafter"/>
</dbReference>
<sequence>MTLDTRDILETTLLDSRQPVTVTYLSRHAGITVADAHKEIKSYYESQKSTNDLRAVYLISGTLKNVNGEVKKDERPECSHECRRTELVREEKLESKKSTYETVDTCEIYCLHISPIKSLLLLYNIDHLDDAKFMLSDVERSWLKCPQAGISRAALHEKHEESAKLFAKIAEVPMKEGQKRPHSKTPSPKRKRRSEDEHKFADACLRTKISPKKGDGPAQGKKVVHPKGAGSDNQSTQEVKQKQRGRRIVLEDEGDKVKTVSSSVEGKCSMVNAPSTSATKLKRKEGYLSQKDIFSIGASSSDEEVGNEEDFVKEVASRSKKEKSPKFTIEKPKVSTMESVLKSRQKSSVATKKEYVTESFVDEDGFTVTKQVLKEVPVQVVSQEKPLSVPLEKLSNGSNENTKRTVKKPGGKKGHTTQCKISSFFKK</sequence>
<feature type="region of interest" description="Disordered" evidence="5">
    <location>
        <begin position="171"/>
        <end position="245"/>
    </location>
</feature>
<reference evidence="6 7" key="2">
    <citation type="submission" date="2018-10" db="EMBL/GenBank/DDBJ databases">
        <authorList>
            <consortium name="Pathogen Informatics"/>
        </authorList>
    </citation>
    <scope>NUCLEOTIDE SEQUENCE [LARGE SCALE GENOMIC DNA]</scope>
</reference>
<dbReference type="Gene3D" id="3.90.1030.20">
    <property type="entry name" value="DNA polymerase delta, p66 (Cdc27) subunit, wHTH domain"/>
    <property type="match status" value="1"/>
</dbReference>
<dbReference type="InterPro" id="IPR041913">
    <property type="entry name" value="POLD3_sf"/>
</dbReference>
<protein>
    <recommendedName>
        <fullName evidence="2">DNA polymerase delta subunit 3</fullName>
    </recommendedName>
</protein>
<name>A0A0N4VCD5_ENTVE</name>
<dbReference type="PANTHER" id="PTHR17598">
    <property type="entry name" value="DNA POLYMERASE DELTA SUBUNIT 3"/>
    <property type="match status" value="1"/>
</dbReference>
<comment type="subcellular location">
    <subcellularLocation>
        <location evidence="1">Nucleus</location>
    </subcellularLocation>
</comment>
<keyword evidence="3" id="KW-0235">DNA replication</keyword>
<organism evidence="8">
    <name type="scientific">Enterobius vermicularis</name>
    <name type="common">Human pinworm</name>
    <dbReference type="NCBI Taxonomy" id="51028"/>
    <lineage>
        <taxon>Eukaryota</taxon>
        <taxon>Metazoa</taxon>
        <taxon>Ecdysozoa</taxon>
        <taxon>Nematoda</taxon>
        <taxon>Chromadorea</taxon>
        <taxon>Rhabditida</taxon>
        <taxon>Spirurina</taxon>
        <taxon>Oxyuridomorpha</taxon>
        <taxon>Oxyuroidea</taxon>
        <taxon>Oxyuridae</taxon>
        <taxon>Enterobius</taxon>
    </lineage>
</organism>
<keyword evidence="7" id="KW-1185">Reference proteome</keyword>
<dbReference type="STRING" id="51028.A0A0N4VCD5"/>
<dbReference type="GO" id="GO:0006271">
    <property type="term" value="P:DNA strand elongation involved in DNA replication"/>
    <property type="evidence" value="ECO:0007669"/>
    <property type="project" value="TreeGrafter"/>
</dbReference>
<dbReference type="GO" id="GO:0043625">
    <property type="term" value="C:delta DNA polymerase complex"/>
    <property type="evidence" value="ECO:0007669"/>
    <property type="project" value="InterPro"/>
</dbReference>
<feature type="compositionally biased region" description="Basic residues" evidence="5">
    <location>
        <begin position="180"/>
        <end position="192"/>
    </location>
</feature>